<dbReference type="PRINTS" id="PR00980">
    <property type="entry name" value="TRNASYNTHALA"/>
</dbReference>
<dbReference type="Gene3D" id="3.30.54.20">
    <property type="match status" value="1"/>
</dbReference>
<dbReference type="SUPFAM" id="SSF55681">
    <property type="entry name" value="Class II aaRS and biotin synthetases"/>
    <property type="match status" value="1"/>
</dbReference>
<feature type="coiled-coil region" evidence="12">
    <location>
        <begin position="779"/>
        <end position="806"/>
    </location>
</feature>
<dbReference type="PROSITE" id="PS50860">
    <property type="entry name" value="AA_TRNA_LIGASE_II_ALA"/>
    <property type="match status" value="1"/>
</dbReference>
<dbReference type="InterPro" id="IPR023033">
    <property type="entry name" value="Ala_tRNA_ligase_euk/bac"/>
</dbReference>
<dbReference type="InterPro" id="IPR009000">
    <property type="entry name" value="Transl_B-barrel_sf"/>
</dbReference>
<dbReference type="InterPro" id="IPR018164">
    <property type="entry name" value="Ala-tRNA-synth_IIc_N"/>
</dbReference>
<keyword evidence="6 11" id="KW-0862">Zinc</keyword>
<keyword evidence="5 11" id="KW-0547">Nucleotide-binding</keyword>
<comment type="catalytic activity">
    <reaction evidence="11">
        <text>tRNA(Ala) + L-alanine + ATP = L-alanyl-tRNA(Ala) + AMP + diphosphate</text>
        <dbReference type="Rhea" id="RHEA:12540"/>
        <dbReference type="Rhea" id="RHEA-COMP:9657"/>
        <dbReference type="Rhea" id="RHEA-COMP:9923"/>
        <dbReference type="ChEBI" id="CHEBI:30616"/>
        <dbReference type="ChEBI" id="CHEBI:33019"/>
        <dbReference type="ChEBI" id="CHEBI:57972"/>
        <dbReference type="ChEBI" id="CHEBI:78442"/>
        <dbReference type="ChEBI" id="CHEBI:78497"/>
        <dbReference type="ChEBI" id="CHEBI:456215"/>
        <dbReference type="EC" id="6.1.1.7"/>
    </reaction>
</comment>
<dbReference type="InterPro" id="IPR018163">
    <property type="entry name" value="Thr/Ala-tRNA-synth_IIc_edit"/>
</dbReference>
<dbReference type="PANTHER" id="PTHR11777">
    <property type="entry name" value="ALANYL-TRNA SYNTHETASE"/>
    <property type="match status" value="1"/>
</dbReference>
<dbReference type="AlphaFoldDB" id="A0A6J4V9S6"/>
<comment type="subcellular location">
    <subcellularLocation>
        <location evidence="11">Cytoplasm</location>
    </subcellularLocation>
</comment>
<evidence type="ECO:0000256" key="12">
    <source>
        <dbReference type="SAM" id="Coils"/>
    </source>
</evidence>
<evidence type="ECO:0000256" key="1">
    <source>
        <dbReference type="ARBA" id="ARBA00008226"/>
    </source>
</evidence>
<reference evidence="15" key="1">
    <citation type="submission" date="2020-02" db="EMBL/GenBank/DDBJ databases">
        <authorList>
            <person name="Meier V. D."/>
        </authorList>
    </citation>
    <scope>NUCLEOTIDE SEQUENCE</scope>
    <source>
        <strain evidence="15">AVDCRST_MAG49</strain>
    </source>
</reference>
<evidence type="ECO:0000259" key="14">
    <source>
        <dbReference type="PROSITE" id="PS50860"/>
    </source>
</evidence>
<dbReference type="SUPFAM" id="SSF101353">
    <property type="entry name" value="Putative anticodon-binding domain of alanyl-tRNA synthetase (AlaRS)"/>
    <property type="match status" value="1"/>
</dbReference>
<feature type="binding site" evidence="11">
    <location>
        <position position="611"/>
    </location>
    <ligand>
        <name>Zn(2+)</name>
        <dbReference type="ChEBI" id="CHEBI:29105"/>
    </ligand>
</feature>
<dbReference type="CDD" id="cd00673">
    <property type="entry name" value="AlaRS_core"/>
    <property type="match status" value="1"/>
</dbReference>
<organism evidence="15">
    <name type="scientific">uncultured Thermomicrobiales bacterium</name>
    <dbReference type="NCBI Taxonomy" id="1645740"/>
    <lineage>
        <taxon>Bacteria</taxon>
        <taxon>Pseudomonadati</taxon>
        <taxon>Thermomicrobiota</taxon>
        <taxon>Thermomicrobia</taxon>
        <taxon>Thermomicrobiales</taxon>
        <taxon>environmental samples</taxon>
    </lineage>
</organism>
<keyword evidence="12" id="KW-0175">Coiled coil</keyword>
<evidence type="ECO:0000256" key="2">
    <source>
        <dbReference type="ARBA" id="ARBA00022555"/>
    </source>
</evidence>
<keyword evidence="8 11" id="KW-0694">RNA-binding</keyword>
<dbReference type="InterPro" id="IPR003156">
    <property type="entry name" value="DHHA1_dom"/>
</dbReference>
<dbReference type="SUPFAM" id="SSF55186">
    <property type="entry name" value="ThrRS/AlaRS common domain"/>
    <property type="match status" value="1"/>
</dbReference>
<feature type="compositionally biased region" description="Low complexity" evidence="13">
    <location>
        <begin position="408"/>
        <end position="417"/>
    </location>
</feature>
<feature type="binding site" evidence="11">
    <location>
        <position position="615"/>
    </location>
    <ligand>
        <name>Zn(2+)</name>
        <dbReference type="ChEBI" id="CHEBI:29105"/>
    </ligand>
</feature>
<evidence type="ECO:0000256" key="11">
    <source>
        <dbReference type="HAMAP-Rule" id="MF_00036"/>
    </source>
</evidence>
<keyword evidence="7 11" id="KW-0067">ATP-binding</keyword>
<dbReference type="InterPro" id="IPR002318">
    <property type="entry name" value="Ala-tRNA-lgiase_IIc"/>
</dbReference>
<keyword evidence="2 11" id="KW-0820">tRNA-binding</keyword>
<feature type="region of interest" description="Disordered" evidence="13">
    <location>
        <begin position="403"/>
        <end position="425"/>
    </location>
</feature>
<evidence type="ECO:0000256" key="4">
    <source>
        <dbReference type="ARBA" id="ARBA00022723"/>
    </source>
</evidence>
<evidence type="ECO:0000256" key="6">
    <source>
        <dbReference type="ARBA" id="ARBA00022833"/>
    </source>
</evidence>
<keyword evidence="9 11" id="KW-0648">Protein biosynthesis</keyword>
<keyword evidence="3 11" id="KW-0436">Ligase</keyword>
<keyword evidence="11" id="KW-0963">Cytoplasm</keyword>
<comment type="function">
    <text evidence="11">Catalyzes the attachment of alanine to tRNA(Ala) in a two-step reaction: alanine is first activated by ATP to form Ala-AMP and then transferred to the acceptor end of tRNA(Ala). Also edits incorrectly charged Ser-tRNA(Ala) and Gly-tRNA(Ala) via its editing domain.</text>
</comment>
<comment type="domain">
    <text evidence="11">Consists of three domains; the N-terminal catalytic domain, the editing domain and the C-terminal C-Ala domain. The editing domain removes incorrectly charged amino acids, while the C-Ala domain, along with tRNA(Ala), serves as a bridge to cooperatively bring together the editing and aminoacylation centers thus stimulating deacylation of misacylated tRNAs.</text>
</comment>
<dbReference type="FunFam" id="3.10.310.40:FF:000001">
    <property type="entry name" value="Alanine--tRNA ligase"/>
    <property type="match status" value="1"/>
</dbReference>
<feature type="binding site" evidence="11">
    <location>
        <position position="713"/>
    </location>
    <ligand>
        <name>Zn(2+)</name>
        <dbReference type="ChEBI" id="CHEBI:29105"/>
    </ligand>
</feature>
<name>A0A6J4V9S6_9BACT</name>
<proteinExistence type="inferred from homology"/>
<feature type="domain" description="Alanyl-transfer RNA synthetases family profile" evidence="14">
    <location>
        <begin position="32"/>
        <end position="756"/>
    </location>
</feature>
<dbReference type="EMBL" id="CADCWG010000233">
    <property type="protein sequence ID" value="CAA9569433.1"/>
    <property type="molecule type" value="Genomic_DNA"/>
</dbReference>
<dbReference type="InterPro" id="IPR045864">
    <property type="entry name" value="aa-tRNA-synth_II/BPL/LPL"/>
</dbReference>
<dbReference type="InterPro" id="IPR018162">
    <property type="entry name" value="Ala-tRNA-ligase_IIc_anticod-bd"/>
</dbReference>
<dbReference type="Gene3D" id="6.10.250.550">
    <property type="match status" value="1"/>
</dbReference>
<dbReference type="SUPFAM" id="SSF50447">
    <property type="entry name" value="Translation proteins"/>
    <property type="match status" value="1"/>
</dbReference>
<comment type="cofactor">
    <cofactor evidence="11">
        <name>Zn(2+)</name>
        <dbReference type="ChEBI" id="CHEBI:29105"/>
    </cofactor>
    <text evidence="11">Binds 1 zinc ion per subunit.</text>
</comment>
<keyword evidence="10 11" id="KW-0030">Aminoacyl-tRNA synthetase</keyword>
<sequence length="927" mass="99125">MATNPTTAQPLDATPPVAPAAAGVVDGSAAGPSAVEIRRRFVDFFRARDHREVLSSSLVPHDDPTVLLTTAGMQQMTPYFLGLETPPAPRMVSVQKCFRTVDIEEVGDESHCTFFFMLGNFSVGDYFKRESLRWSWEFLTVECGLDPARLWPTVHPDDQDSYATWRDEIGVPEDTIGKLADNWWGPVGASGPNGPDSEIYYDLGEAHDDGSGAGPGDNPRYLEVWNNVFMEFFQNADGSRQPLPRKNVDTGMGLERLVMVMQGADSIYGTDLYQPIIRRAASLAGVTYGEDREVDSALRVIADHARGGAFLIADGVLPGNEGRAYVLRRVLRRAVRGGRKIGLDRPFLAEMAGMVVDQFGGDYPELVDRRRQIERVLTHEEESFGRTLTAGIGRFQALAAGLTGGGAAPPSAQGSDGPAERDGTTPILPGEEAFRLYDTYGFPYDLTVELAREQGIGVDQAGFERAMAAQRETSRGGAAFKDDSRGRAELYVALAAGRKTTFLGYDPTATSAEATILALVGPDGALEEASAGQAVEVILDRTPFYAESGGQVGDTGTIRTETGLIRVDDTRRAAANVSVHRGVVEEGFVRSGEAAVAAIDAERRQAIRRNHTATHLLHRALRDVLGPEVRQAGSLVAPDRLRFDFTSLDAPTPEQLTRVVERVNGEVFRSSPVATRVEPYAAAVAAGAMALFGEKYGDEVRVVEIPGYSKELCGGTHVGQTGEIGPFLVTAEGSVAAGVRRVEALTGAPAVDRLLAQQRLVEETARGLRTSWEGLPAGVASLQDRVRAQERELERLRGELAGARVGELLSQAVAVDGTQVLAARVEVDAKDGLRLLGDRLRDRVNSGVVVLGAVLDGQPRLLATVTPDLVGRGVRAGDVLREAAALIGGRGGGRPDLAEAGGKDPARLDEALGAIPAIVRRGLGADA</sequence>
<dbReference type="NCBIfam" id="TIGR00344">
    <property type="entry name" value="alaS"/>
    <property type="match status" value="1"/>
</dbReference>
<accession>A0A6J4V9S6</accession>
<evidence type="ECO:0000256" key="3">
    <source>
        <dbReference type="ARBA" id="ARBA00022598"/>
    </source>
</evidence>
<evidence type="ECO:0000256" key="8">
    <source>
        <dbReference type="ARBA" id="ARBA00022884"/>
    </source>
</evidence>
<comment type="similarity">
    <text evidence="1 11">Belongs to the class-II aminoacyl-tRNA synthetase family.</text>
</comment>
<evidence type="ECO:0000256" key="13">
    <source>
        <dbReference type="SAM" id="MobiDB-lite"/>
    </source>
</evidence>
<dbReference type="Gene3D" id="2.40.30.130">
    <property type="match status" value="1"/>
</dbReference>
<dbReference type="InterPro" id="IPR050058">
    <property type="entry name" value="Ala-tRNA_ligase"/>
</dbReference>
<evidence type="ECO:0000313" key="15">
    <source>
        <dbReference type="EMBL" id="CAA9569433.1"/>
    </source>
</evidence>
<dbReference type="GO" id="GO:0006419">
    <property type="term" value="P:alanyl-tRNA aminoacylation"/>
    <property type="evidence" value="ECO:0007669"/>
    <property type="project" value="UniProtKB-UniRule"/>
</dbReference>
<dbReference type="Pfam" id="PF01411">
    <property type="entry name" value="tRNA-synt_2c"/>
    <property type="match status" value="1"/>
</dbReference>
<evidence type="ECO:0000256" key="9">
    <source>
        <dbReference type="ARBA" id="ARBA00022917"/>
    </source>
</evidence>
<dbReference type="HAMAP" id="MF_00036_B">
    <property type="entry name" value="Ala_tRNA_synth_B"/>
    <property type="match status" value="1"/>
</dbReference>
<dbReference type="FunFam" id="3.30.54.20:FF:000001">
    <property type="entry name" value="Alanine--tRNA ligase"/>
    <property type="match status" value="1"/>
</dbReference>
<dbReference type="Gene3D" id="3.30.980.10">
    <property type="entry name" value="Threonyl-trna Synthetase, Chain A, domain 2"/>
    <property type="match status" value="1"/>
</dbReference>
<dbReference type="FunFam" id="3.30.980.10:FF:000004">
    <property type="entry name" value="Alanine--tRNA ligase, cytoplasmic"/>
    <property type="match status" value="1"/>
</dbReference>
<evidence type="ECO:0000256" key="10">
    <source>
        <dbReference type="ARBA" id="ARBA00023146"/>
    </source>
</evidence>
<gene>
    <name evidence="11" type="primary">alaS</name>
    <name evidence="15" type="ORF">AVDCRST_MAG49-3445</name>
</gene>
<dbReference type="InterPro" id="IPR018165">
    <property type="entry name" value="Ala-tRNA-synth_IIc_core"/>
</dbReference>
<dbReference type="SMART" id="SM00863">
    <property type="entry name" value="tRNA_SAD"/>
    <property type="match status" value="1"/>
</dbReference>
<dbReference type="Pfam" id="PF07973">
    <property type="entry name" value="tRNA_SAD"/>
    <property type="match status" value="1"/>
</dbReference>
<dbReference type="InterPro" id="IPR012947">
    <property type="entry name" value="tRNA_SAD"/>
</dbReference>
<dbReference type="GO" id="GO:0008270">
    <property type="term" value="F:zinc ion binding"/>
    <property type="evidence" value="ECO:0007669"/>
    <property type="project" value="UniProtKB-UniRule"/>
</dbReference>
<evidence type="ECO:0000256" key="5">
    <source>
        <dbReference type="ARBA" id="ARBA00022741"/>
    </source>
</evidence>
<dbReference type="Pfam" id="PF02272">
    <property type="entry name" value="DHHA1"/>
    <property type="match status" value="1"/>
</dbReference>
<protein>
    <recommendedName>
        <fullName evidence="11">Alanine--tRNA ligase</fullName>
        <ecNumber evidence="11">6.1.1.7</ecNumber>
    </recommendedName>
    <alternativeName>
        <fullName evidence="11">Alanyl-tRNA synthetase</fullName>
        <shortName evidence="11">AlaRS</shortName>
    </alternativeName>
</protein>
<dbReference type="GO" id="GO:0002161">
    <property type="term" value="F:aminoacyl-tRNA deacylase activity"/>
    <property type="evidence" value="ECO:0007669"/>
    <property type="project" value="TreeGrafter"/>
</dbReference>
<dbReference type="GO" id="GO:0004813">
    <property type="term" value="F:alanine-tRNA ligase activity"/>
    <property type="evidence" value="ECO:0007669"/>
    <property type="project" value="UniProtKB-UniRule"/>
</dbReference>
<dbReference type="EC" id="6.1.1.7" evidence="11"/>
<keyword evidence="4 11" id="KW-0479">Metal-binding</keyword>
<dbReference type="PANTHER" id="PTHR11777:SF9">
    <property type="entry name" value="ALANINE--TRNA LIGASE, CYTOPLASMIC"/>
    <property type="match status" value="1"/>
</dbReference>
<evidence type="ECO:0000256" key="7">
    <source>
        <dbReference type="ARBA" id="ARBA00022840"/>
    </source>
</evidence>
<dbReference type="GO" id="GO:0005829">
    <property type="term" value="C:cytosol"/>
    <property type="evidence" value="ECO:0007669"/>
    <property type="project" value="TreeGrafter"/>
</dbReference>
<dbReference type="GO" id="GO:0005524">
    <property type="term" value="F:ATP binding"/>
    <property type="evidence" value="ECO:0007669"/>
    <property type="project" value="UniProtKB-UniRule"/>
</dbReference>
<dbReference type="Gene3D" id="3.30.930.10">
    <property type="entry name" value="Bira Bifunctional Protein, Domain 2"/>
    <property type="match status" value="1"/>
</dbReference>
<feature type="binding site" evidence="11">
    <location>
        <position position="717"/>
    </location>
    <ligand>
        <name>Zn(2+)</name>
        <dbReference type="ChEBI" id="CHEBI:29105"/>
    </ligand>
</feature>
<dbReference type="Gene3D" id="3.10.310.40">
    <property type="match status" value="1"/>
</dbReference>
<dbReference type="GO" id="GO:0000049">
    <property type="term" value="F:tRNA binding"/>
    <property type="evidence" value="ECO:0007669"/>
    <property type="project" value="UniProtKB-KW"/>
</dbReference>